<evidence type="ECO:0000256" key="2">
    <source>
        <dbReference type="ARBA" id="ARBA00022833"/>
    </source>
</evidence>
<sequence length="125" mass="13643">MFEKWIDQNRDDIIAKTQGVLRIDSVGGEATAPDQPFGPGCAEALHYALQLGQELGFAVKNVDGYAGHIEMGEGDEYIAVLGHLDVVPVGSGWTYPPFGAEIHDGKIYARGRSTTRDLRWPLSSR</sequence>
<dbReference type="EMBL" id="CP021434">
    <property type="protein sequence ID" value="ARU63047.1"/>
    <property type="molecule type" value="Genomic_DNA"/>
</dbReference>
<gene>
    <name evidence="3" type="ORF">CBW65_20260</name>
</gene>
<dbReference type="PANTHER" id="PTHR43808:SF31">
    <property type="entry name" value="N-ACETYL-L-CITRULLINE DEACETYLASE"/>
    <property type="match status" value="1"/>
</dbReference>
<dbReference type="InterPro" id="IPR001261">
    <property type="entry name" value="ArgE/DapE_CS"/>
</dbReference>
<evidence type="ECO:0008006" key="5">
    <source>
        <dbReference type="Google" id="ProtNLM"/>
    </source>
</evidence>
<dbReference type="InterPro" id="IPR002933">
    <property type="entry name" value="Peptidase_M20"/>
</dbReference>
<dbReference type="KEGG" id="tum:CBW65_20260"/>
<dbReference type="GO" id="GO:0008777">
    <property type="term" value="F:acetylornithine deacetylase activity"/>
    <property type="evidence" value="ECO:0007669"/>
    <property type="project" value="TreeGrafter"/>
</dbReference>
<proteinExistence type="predicted"/>
<dbReference type="PANTHER" id="PTHR43808">
    <property type="entry name" value="ACETYLORNITHINE DEACETYLASE"/>
    <property type="match status" value="1"/>
</dbReference>
<keyword evidence="2" id="KW-0862">Zinc</keyword>
<dbReference type="PROSITE" id="PS00758">
    <property type="entry name" value="ARGE_DAPE_CPG2_1"/>
    <property type="match status" value="1"/>
</dbReference>
<dbReference type="SUPFAM" id="SSF53187">
    <property type="entry name" value="Zn-dependent exopeptidases"/>
    <property type="match status" value="1"/>
</dbReference>
<name>A0A1Y0IRI8_9BACL</name>
<dbReference type="InterPro" id="IPR050072">
    <property type="entry name" value="Peptidase_M20A"/>
</dbReference>
<evidence type="ECO:0000313" key="4">
    <source>
        <dbReference type="Proteomes" id="UP000195437"/>
    </source>
</evidence>
<evidence type="ECO:0000256" key="1">
    <source>
        <dbReference type="ARBA" id="ARBA00022801"/>
    </source>
</evidence>
<keyword evidence="4" id="KW-1185">Reference proteome</keyword>
<accession>A0A1Y0IRI8</accession>
<dbReference type="GO" id="GO:0006526">
    <property type="term" value="P:L-arginine biosynthetic process"/>
    <property type="evidence" value="ECO:0007669"/>
    <property type="project" value="TreeGrafter"/>
</dbReference>
<dbReference type="Pfam" id="PF01546">
    <property type="entry name" value="Peptidase_M20"/>
    <property type="match status" value="1"/>
</dbReference>
<dbReference type="RefSeq" id="WP_087458393.1">
    <property type="nucleotide sequence ID" value="NZ_CP021434.1"/>
</dbReference>
<dbReference type="Proteomes" id="UP000195437">
    <property type="component" value="Chromosome"/>
</dbReference>
<dbReference type="AlphaFoldDB" id="A0A1Y0IRI8"/>
<dbReference type="Gene3D" id="3.40.630.10">
    <property type="entry name" value="Zn peptidases"/>
    <property type="match status" value="1"/>
</dbReference>
<evidence type="ECO:0000313" key="3">
    <source>
        <dbReference type="EMBL" id="ARU63047.1"/>
    </source>
</evidence>
<organism evidence="3 4">
    <name type="scientific">Tumebacillus avium</name>
    <dbReference type="NCBI Taxonomy" id="1903704"/>
    <lineage>
        <taxon>Bacteria</taxon>
        <taxon>Bacillati</taxon>
        <taxon>Bacillota</taxon>
        <taxon>Bacilli</taxon>
        <taxon>Bacillales</taxon>
        <taxon>Alicyclobacillaceae</taxon>
        <taxon>Tumebacillus</taxon>
    </lineage>
</organism>
<protein>
    <recommendedName>
        <fullName evidence="5">Peptidase M20 dimerisation domain-containing protein</fullName>
    </recommendedName>
</protein>
<reference evidence="4" key="1">
    <citation type="submission" date="2017-05" db="EMBL/GenBank/DDBJ databases">
        <authorList>
            <person name="Sung H."/>
        </authorList>
    </citation>
    <scope>NUCLEOTIDE SEQUENCE [LARGE SCALE GENOMIC DNA]</scope>
    <source>
        <strain evidence="4">AR23208</strain>
    </source>
</reference>
<keyword evidence="1" id="KW-0378">Hydrolase</keyword>
<dbReference type="OrthoDB" id="9761532at2"/>